<evidence type="ECO:0000256" key="4">
    <source>
        <dbReference type="ARBA" id="ARBA00022692"/>
    </source>
</evidence>
<dbReference type="GO" id="GO:0005886">
    <property type="term" value="C:plasma membrane"/>
    <property type="evidence" value="ECO:0007669"/>
    <property type="project" value="UniProtKB-SubCell"/>
</dbReference>
<dbReference type="InterPro" id="IPR020846">
    <property type="entry name" value="MFS_dom"/>
</dbReference>
<feature type="transmembrane region" description="Helical" evidence="7">
    <location>
        <begin position="135"/>
        <end position="157"/>
    </location>
</feature>
<feature type="transmembrane region" description="Helical" evidence="7">
    <location>
        <begin position="266"/>
        <end position="287"/>
    </location>
</feature>
<keyword evidence="4 7" id="KW-0812">Transmembrane</keyword>
<keyword evidence="3" id="KW-1003">Cell membrane</keyword>
<comment type="caution">
    <text evidence="9">The sequence shown here is derived from an EMBL/GenBank/DDBJ whole genome shotgun (WGS) entry which is preliminary data.</text>
</comment>
<evidence type="ECO:0000256" key="1">
    <source>
        <dbReference type="ARBA" id="ARBA00004651"/>
    </source>
</evidence>
<sequence length="432" mass="44531">MALPAIQQELSIQQHNLSWIFNSYVIVFGGLLLLGGRLADLFGPRRIFLLGFLILTLASLLAGVASSEGILNTARALQGAGAALIAPAAMTLLMQLFGARPQELGKAMGFWGASAAAGGSAGVFLGGVFTQYLSWEWVFLVNVPVGLLVLLFSRSILPAGQRSRGSVDVPGALTVTLGLSSLVYGIVQAERGLTGLTLGALVLGVVLLLIFILLQASRRDPLMPLTLFSRPNLAIGNTINVLLAGSWIPLWFFLNLYLQQVLGLSALNSGLALLPMTLAIMALMVGVTGNLIGRFGVKMNLTVGLVLLAGALLLLARAPVDGNFLIDVLPATLIAALGMSLAYIPATILSVSGAKPEEGGLASGVVNTTYQVGSAVGLALIGLIAQANTTTGPEGLLSGFQAAFISAAVLAGVGALVTLMVGGQKRLAQART</sequence>
<feature type="transmembrane region" description="Helical" evidence="7">
    <location>
        <begin position="324"/>
        <end position="344"/>
    </location>
</feature>
<evidence type="ECO:0000256" key="7">
    <source>
        <dbReference type="SAM" id="Phobius"/>
    </source>
</evidence>
<dbReference type="PRINTS" id="PR01036">
    <property type="entry name" value="TCRTETB"/>
</dbReference>
<gene>
    <name evidence="9" type="ORF">DC3_51790</name>
</gene>
<proteinExistence type="predicted"/>
<comment type="subcellular location">
    <subcellularLocation>
        <location evidence="1">Cell membrane</location>
        <topology evidence="1">Multi-pass membrane protein</topology>
    </subcellularLocation>
</comment>
<evidence type="ECO:0000256" key="2">
    <source>
        <dbReference type="ARBA" id="ARBA00022448"/>
    </source>
</evidence>
<keyword evidence="10" id="KW-1185">Reference proteome</keyword>
<feature type="transmembrane region" description="Helical" evidence="7">
    <location>
        <begin position="299"/>
        <end position="318"/>
    </location>
</feature>
<keyword evidence="5 7" id="KW-1133">Transmembrane helix</keyword>
<dbReference type="PANTHER" id="PTHR42718">
    <property type="entry name" value="MAJOR FACILITATOR SUPERFAMILY MULTIDRUG TRANSPORTER MFSC"/>
    <property type="match status" value="1"/>
</dbReference>
<dbReference type="Gene3D" id="1.20.1250.20">
    <property type="entry name" value="MFS general substrate transporter like domains"/>
    <property type="match status" value="1"/>
</dbReference>
<dbReference type="InterPro" id="IPR011701">
    <property type="entry name" value="MFS"/>
</dbReference>
<feature type="transmembrane region" description="Helical" evidence="7">
    <location>
        <begin position="399"/>
        <end position="421"/>
    </location>
</feature>
<feature type="transmembrane region" description="Helical" evidence="7">
    <location>
        <begin position="365"/>
        <end position="387"/>
    </location>
</feature>
<evidence type="ECO:0000313" key="9">
    <source>
        <dbReference type="EMBL" id="GEM49544.1"/>
    </source>
</evidence>
<dbReference type="PANTHER" id="PTHR42718:SF46">
    <property type="entry name" value="BLR6921 PROTEIN"/>
    <property type="match status" value="1"/>
</dbReference>
<evidence type="ECO:0000256" key="6">
    <source>
        <dbReference type="ARBA" id="ARBA00023136"/>
    </source>
</evidence>
<feature type="transmembrane region" description="Helical" evidence="7">
    <location>
        <begin position="234"/>
        <end position="254"/>
    </location>
</feature>
<dbReference type="RefSeq" id="WP_222594832.1">
    <property type="nucleotide sequence ID" value="NZ_BJXB01000037.1"/>
</dbReference>
<feature type="transmembrane region" description="Helical" evidence="7">
    <location>
        <begin position="193"/>
        <end position="214"/>
    </location>
</feature>
<organism evidence="9 10">
    <name type="scientific">Deinococcus cellulosilyticus (strain DSM 18568 / NBRC 106333 / KACC 11606 / 5516J-15)</name>
    <dbReference type="NCBI Taxonomy" id="1223518"/>
    <lineage>
        <taxon>Bacteria</taxon>
        <taxon>Thermotogati</taxon>
        <taxon>Deinococcota</taxon>
        <taxon>Deinococci</taxon>
        <taxon>Deinococcales</taxon>
        <taxon>Deinococcaceae</taxon>
        <taxon>Deinococcus</taxon>
    </lineage>
</organism>
<dbReference type="GO" id="GO:0022857">
    <property type="term" value="F:transmembrane transporter activity"/>
    <property type="evidence" value="ECO:0007669"/>
    <property type="project" value="InterPro"/>
</dbReference>
<dbReference type="Pfam" id="PF07690">
    <property type="entry name" value="MFS_1"/>
    <property type="match status" value="1"/>
</dbReference>
<dbReference type="InterPro" id="IPR036259">
    <property type="entry name" value="MFS_trans_sf"/>
</dbReference>
<dbReference type="SUPFAM" id="SSF103473">
    <property type="entry name" value="MFS general substrate transporter"/>
    <property type="match status" value="1"/>
</dbReference>
<feature type="transmembrane region" description="Helical" evidence="7">
    <location>
        <begin position="77"/>
        <end position="97"/>
    </location>
</feature>
<keyword evidence="6 7" id="KW-0472">Membrane</keyword>
<protein>
    <submittedName>
        <fullName evidence="9">MFS transporter</fullName>
    </submittedName>
</protein>
<reference evidence="9 10" key="1">
    <citation type="submission" date="2019-07" db="EMBL/GenBank/DDBJ databases">
        <title>Whole genome shotgun sequence of Deinococcus cellulosilyticus NBRC 106333.</title>
        <authorList>
            <person name="Hosoyama A."/>
            <person name="Uohara A."/>
            <person name="Ohji S."/>
            <person name="Ichikawa N."/>
        </authorList>
    </citation>
    <scope>NUCLEOTIDE SEQUENCE [LARGE SCALE GENOMIC DNA]</scope>
    <source>
        <strain evidence="9 10">NBRC 106333</strain>
    </source>
</reference>
<dbReference type="AlphaFoldDB" id="A0A511N9N9"/>
<accession>A0A511N9N9</accession>
<dbReference type="Proteomes" id="UP000321306">
    <property type="component" value="Unassembled WGS sequence"/>
</dbReference>
<dbReference type="PROSITE" id="PS50850">
    <property type="entry name" value="MFS"/>
    <property type="match status" value="1"/>
</dbReference>
<feature type="domain" description="Major facilitator superfamily (MFS) profile" evidence="8">
    <location>
        <begin position="1"/>
        <end position="426"/>
    </location>
</feature>
<dbReference type="CDD" id="cd17321">
    <property type="entry name" value="MFS_MMR_MDR_like"/>
    <property type="match status" value="1"/>
</dbReference>
<evidence type="ECO:0000256" key="5">
    <source>
        <dbReference type="ARBA" id="ARBA00022989"/>
    </source>
</evidence>
<feature type="transmembrane region" description="Helical" evidence="7">
    <location>
        <begin position="17"/>
        <end position="35"/>
    </location>
</feature>
<evidence type="ECO:0000313" key="10">
    <source>
        <dbReference type="Proteomes" id="UP000321306"/>
    </source>
</evidence>
<feature type="transmembrane region" description="Helical" evidence="7">
    <location>
        <begin position="169"/>
        <end position="187"/>
    </location>
</feature>
<keyword evidence="2" id="KW-0813">Transport</keyword>
<feature type="transmembrane region" description="Helical" evidence="7">
    <location>
        <begin position="47"/>
        <end position="65"/>
    </location>
</feature>
<name>A0A511N9N9_DEIC1</name>
<evidence type="ECO:0000256" key="3">
    <source>
        <dbReference type="ARBA" id="ARBA00022475"/>
    </source>
</evidence>
<evidence type="ECO:0000259" key="8">
    <source>
        <dbReference type="PROSITE" id="PS50850"/>
    </source>
</evidence>
<dbReference type="EMBL" id="BJXB01000037">
    <property type="protein sequence ID" value="GEM49544.1"/>
    <property type="molecule type" value="Genomic_DNA"/>
</dbReference>
<dbReference type="Gene3D" id="1.20.1720.10">
    <property type="entry name" value="Multidrug resistance protein D"/>
    <property type="match status" value="1"/>
</dbReference>
<feature type="transmembrane region" description="Helical" evidence="7">
    <location>
        <begin position="109"/>
        <end position="129"/>
    </location>
</feature>